<dbReference type="InterPro" id="IPR029058">
    <property type="entry name" value="AB_hydrolase_fold"/>
</dbReference>
<keyword evidence="3" id="KW-1133">Transmembrane helix</keyword>
<evidence type="ECO:0000256" key="1">
    <source>
        <dbReference type="ARBA" id="ARBA00005964"/>
    </source>
</evidence>
<feature type="domain" description="Carboxylesterase type B" evidence="4">
    <location>
        <begin position="1"/>
        <end position="303"/>
    </location>
</feature>
<keyword evidence="5" id="KW-1185">Reference proteome</keyword>
<dbReference type="InterPro" id="IPR051093">
    <property type="entry name" value="Neuroligin/BSAL"/>
</dbReference>
<accession>A0A8B7NZH2</accession>
<dbReference type="InterPro" id="IPR002018">
    <property type="entry name" value="CarbesteraseB"/>
</dbReference>
<keyword evidence="3" id="KW-0472">Membrane</keyword>
<dbReference type="Pfam" id="PF00135">
    <property type="entry name" value="COesterase"/>
    <property type="match status" value="1"/>
</dbReference>
<dbReference type="AlphaFoldDB" id="A0A8B7NZH2"/>
<keyword evidence="2" id="KW-0325">Glycoprotein</keyword>
<sequence>MSGSAFSPWAMVDTPENYAQQAASQLNCPLGTNFLDCVRNTSIEDVLKIRYKTPQFLTAMGPSVDGLIIHHDWRKRLAALGSTRDSSVELLIGVSETEVYGHILTDVPMEDFQTDYRDRLLRTFIANNYNYHLQELFLAVTAEYTDWTQPGHQQPESVRALTQQALHDAAVGAPVSAAAVQFSAAKYSAVYFYVFNLSSPSGSSGSMDEMSLLLGAALTAPRGNVSVALREMSEAAILLWSNFVRNGNPNSWLRQDSGYRIDNSLYHIPQWPLYRPSHRYYLEFSRSGATPRDHYRAGKVALWTWLLPSLELIGARYGPDSSFHRLPDDSLTYSGLVRPKPSKWVIKTEYLSPFSTWPSLLFVVPTITSKGDTSVVDNKVLQHAIKMHAKSGDSDVDDIYSEGPSLFSSDIMDVNSSVIIVQTSDDVHVNPERKKIHVRRRVVFPYATALGITVGLGCTLLLINVLVWVFIRQKKKKKKRVVIVEEDTHIPTPSSYGLAMESSLSPSHHSSTTMETLETFCDVPNRLVSPAECGQCCQELAQSCPRNTARDFCQANGGAFGSLHRHPGMPGTAIIPVHGENQPLLSPSTYIHDHMSSMSNHCTYSVHPPCITPCTSQTCTEIRL</sequence>
<dbReference type="RefSeq" id="XP_018018256.2">
    <property type="nucleotide sequence ID" value="XM_018162767.2"/>
</dbReference>
<evidence type="ECO:0000313" key="6">
    <source>
        <dbReference type="RefSeq" id="XP_018018256.2"/>
    </source>
</evidence>
<dbReference type="Proteomes" id="UP000694843">
    <property type="component" value="Unplaced"/>
</dbReference>
<keyword evidence="3" id="KW-0812">Transmembrane</keyword>
<feature type="transmembrane region" description="Helical" evidence="3">
    <location>
        <begin position="443"/>
        <end position="471"/>
    </location>
</feature>
<dbReference type="PANTHER" id="PTHR43903">
    <property type="entry name" value="NEUROLIGIN"/>
    <property type="match status" value="1"/>
</dbReference>
<gene>
    <name evidence="6" type="primary">LOC108674797</name>
</gene>
<evidence type="ECO:0000256" key="2">
    <source>
        <dbReference type="ARBA" id="ARBA00023180"/>
    </source>
</evidence>
<dbReference type="Gene3D" id="3.40.50.1820">
    <property type="entry name" value="alpha/beta hydrolase"/>
    <property type="match status" value="1"/>
</dbReference>
<name>A0A8B7NZH2_HYAAZ</name>
<protein>
    <submittedName>
        <fullName evidence="6">Neuroligin-3</fullName>
    </submittedName>
</protein>
<dbReference type="KEGG" id="hazt:108674797"/>
<evidence type="ECO:0000313" key="5">
    <source>
        <dbReference type="Proteomes" id="UP000694843"/>
    </source>
</evidence>
<evidence type="ECO:0000259" key="4">
    <source>
        <dbReference type="Pfam" id="PF00135"/>
    </source>
</evidence>
<comment type="similarity">
    <text evidence="1">Belongs to the type-B carboxylesterase/lipase family.</text>
</comment>
<evidence type="ECO:0000256" key="3">
    <source>
        <dbReference type="SAM" id="Phobius"/>
    </source>
</evidence>
<reference evidence="6" key="1">
    <citation type="submission" date="2025-08" db="UniProtKB">
        <authorList>
            <consortium name="RefSeq"/>
        </authorList>
    </citation>
    <scope>IDENTIFICATION</scope>
    <source>
        <tissue evidence="6">Whole organism</tissue>
    </source>
</reference>
<dbReference type="OrthoDB" id="10482072at2759"/>
<dbReference type="GeneID" id="108674797"/>
<organism evidence="5 6">
    <name type="scientific">Hyalella azteca</name>
    <name type="common">Amphipod</name>
    <dbReference type="NCBI Taxonomy" id="294128"/>
    <lineage>
        <taxon>Eukaryota</taxon>
        <taxon>Metazoa</taxon>
        <taxon>Ecdysozoa</taxon>
        <taxon>Arthropoda</taxon>
        <taxon>Crustacea</taxon>
        <taxon>Multicrustacea</taxon>
        <taxon>Malacostraca</taxon>
        <taxon>Eumalacostraca</taxon>
        <taxon>Peracarida</taxon>
        <taxon>Amphipoda</taxon>
        <taxon>Senticaudata</taxon>
        <taxon>Talitrida</taxon>
        <taxon>Talitroidea</taxon>
        <taxon>Hyalellidae</taxon>
        <taxon>Hyalella</taxon>
    </lineage>
</organism>
<dbReference type="SUPFAM" id="SSF53474">
    <property type="entry name" value="alpha/beta-Hydrolases"/>
    <property type="match status" value="1"/>
</dbReference>
<proteinExistence type="inferred from homology"/>